<evidence type="ECO:0000256" key="6">
    <source>
        <dbReference type="ARBA" id="ARBA00023136"/>
    </source>
</evidence>
<feature type="compositionally biased region" description="Polar residues" evidence="9">
    <location>
        <begin position="12"/>
        <end position="21"/>
    </location>
</feature>
<feature type="domain" description="G-protein coupled receptors family 1 profile" evidence="11">
    <location>
        <begin position="47"/>
        <end position="313"/>
    </location>
</feature>
<dbReference type="Gene3D" id="1.20.1070.10">
    <property type="entry name" value="Rhodopsin 7-helix transmembrane proteins"/>
    <property type="match status" value="1"/>
</dbReference>
<proteinExistence type="evidence at transcript level"/>
<comment type="function">
    <text evidence="1">Receptor for thyrotropin-releasing hormone (TRH). Upon ligand binding, this G-protein-coupled receptor triggers activation of the phosphatidylinositol (IP3)-calcium-protein kinase C (PKC) pathway.</text>
</comment>
<evidence type="ECO:0000256" key="9">
    <source>
        <dbReference type="SAM" id="MobiDB-lite"/>
    </source>
</evidence>
<keyword evidence="5 10" id="KW-1133">Transmembrane helix</keyword>
<dbReference type="PRINTS" id="PR00751">
    <property type="entry name" value="THYROLIBRINR"/>
</dbReference>
<name>A0AA49X6S9_STIJA</name>
<dbReference type="AlphaFoldDB" id="A0AA49X6S9"/>
<evidence type="ECO:0000256" key="2">
    <source>
        <dbReference type="ARBA" id="ARBA00004370"/>
    </source>
</evidence>
<dbReference type="Pfam" id="PF00001">
    <property type="entry name" value="7tm_1"/>
    <property type="match status" value="1"/>
</dbReference>
<dbReference type="PANTHER" id="PTHR46061:SF3">
    <property type="entry name" value="THYROTROPIN-RELEASING HORMONE RECEPTOR"/>
    <property type="match status" value="1"/>
</dbReference>
<dbReference type="PRINTS" id="PR00237">
    <property type="entry name" value="GPCRRHODOPSN"/>
</dbReference>
<keyword evidence="8 12" id="KW-0675">Receptor</keyword>
<dbReference type="PROSITE" id="PS00237">
    <property type="entry name" value="G_PROTEIN_RECEP_F1_1"/>
    <property type="match status" value="1"/>
</dbReference>
<dbReference type="SUPFAM" id="SSF81321">
    <property type="entry name" value="Family A G protein-coupled receptor-like"/>
    <property type="match status" value="1"/>
</dbReference>
<dbReference type="PRINTS" id="PR01846">
    <property type="entry name" value="TRHRFAMILY"/>
</dbReference>
<evidence type="ECO:0000313" key="12">
    <source>
        <dbReference type="EMBL" id="WLK66377.1"/>
    </source>
</evidence>
<evidence type="ECO:0000256" key="7">
    <source>
        <dbReference type="ARBA" id="ARBA00032251"/>
    </source>
</evidence>
<dbReference type="InterPro" id="IPR017452">
    <property type="entry name" value="GPCR_Rhodpsn_7TM"/>
</dbReference>
<evidence type="ECO:0000256" key="10">
    <source>
        <dbReference type="SAM" id="Phobius"/>
    </source>
</evidence>
<evidence type="ECO:0000256" key="1">
    <source>
        <dbReference type="ARBA" id="ARBA00004100"/>
    </source>
</evidence>
<feature type="transmembrane region" description="Helical" evidence="10">
    <location>
        <begin position="68"/>
        <end position="86"/>
    </location>
</feature>
<evidence type="ECO:0000259" key="11">
    <source>
        <dbReference type="PROSITE" id="PS50262"/>
    </source>
</evidence>
<feature type="region of interest" description="Disordered" evidence="9">
    <location>
        <begin position="1"/>
        <end position="21"/>
    </location>
</feature>
<comment type="similarity">
    <text evidence="8">Belongs to the G-protein coupled receptor 1 family.</text>
</comment>
<dbReference type="PANTHER" id="PTHR46061">
    <property type="entry name" value="THYROTROPIN-RELEASING HORMONE RECEPTOR"/>
    <property type="match status" value="1"/>
</dbReference>
<comment type="subcellular location">
    <subcellularLocation>
        <location evidence="2">Membrane</location>
    </subcellularLocation>
</comment>
<keyword evidence="8" id="KW-0297">G-protein coupled receptor</keyword>
<evidence type="ECO:0000256" key="3">
    <source>
        <dbReference type="ARBA" id="ARBA00018873"/>
    </source>
</evidence>
<feature type="transmembrane region" description="Helical" evidence="10">
    <location>
        <begin position="199"/>
        <end position="221"/>
    </location>
</feature>
<feature type="transmembrane region" description="Helical" evidence="10">
    <location>
        <begin position="257"/>
        <end position="273"/>
    </location>
</feature>
<feature type="transmembrane region" description="Helical" evidence="10">
    <location>
        <begin position="36"/>
        <end position="56"/>
    </location>
</feature>
<dbReference type="InterPro" id="IPR002120">
    <property type="entry name" value="TRH_rcpt_1"/>
</dbReference>
<keyword evidence="8" id="KW-0807">Transducer</keyword>
<evidence type="ECO:0000256" key="5">
    <source>
        <dbReference type="ARBA" id="ARBA00022989"/>
    </source>
</evidence>
<feature type="transmembrane region" description="Helical" evidence="10">
    <location>
        <begin position="148"/>
        <end position="169"/>
    </location>
</feature>
<dbReference type="PROSITE" id="PS50262">
    <property type="entry name" value="G_PROTEIN_RECEP_F1_2"/>
    <property type="match status" value="1"/>
</dbReference>
<keyword evidence="6 10" id="KW-0472">Membrane</keyword>
<dbReference type="InterPro" id="IPR000276">
    <property type="entry name" value="GPCR_Rhodpsn"/>
</dbReference>
<feature type="transmembrane region" description="Helical" evidence="10">
    <location>
        <begin position="98"/>
        <end position="127"/>
    </location>
</feature>
<feature type="transmembrane region" description="Helical" evidence="10">
    <location>
        <begin position="293"/>
        <end position="316"/>
    </location>
</feature>
<protein>
    <recommendedName>
        <fullName evidence="3">Thyrotropin-releasing hormone receptor</fullName>
    </recommendedName>
    <alternativeName>
        <fullName evidence="7">Thyroliberin receptor</fullName>
    </alternativeName>
</protein>
<keyword evidence="4 8" id="KW-0812">Transmembrane</keyword>
<sequence>MDERNLTDFLDGTTTASTSQEPPNGDVLYKVVATTVYFILGAVAIVGNTMVIIVVLRVKSMRTPTNCHLVSLAFVDAVTGLVPNWLHSIPEVLGNSTWYGAIGCVPMVYVEYLVFNMSAVSIAAFTAERYIAICHPMKSHYMCTINRAVKIIVCVWIFTAIYCVCWLILIDYDETRPNPCYYNTDYEKFLPYVYVADCILFYMIPVGIAIPTYIVIGRALYRSTRSRSKMVASYSRKREDGTTEKAHDKSDAARKQVVKMLFLVVAFFAVLWLPYRLIVVTNSVFGGGIHDRWILFFCRACYYLNSAANPIIYNFMSLNFRRAFKKMCPCLGKIMTPQNGSNTQGQGARNTTTYTTCSTKTSLQGDSVL</sequence>
<accession>A0AA49X6S9</accession>
<dbReference type="EMBL" id="OQ943938">
    <property type="protein sequence ID" value="WLK66377.1"/>
    <property type="molecule type" value="mRNA"/>
</dbReference>
<organism evidence="12">
    <name type="scientific">Stichopus japonicus</name>
    <name type="common">Sea cucumber</name>
    <dbReference type="NCBI Taxonomy" id="307972"/>
    <lineage>
        <taxon>Eukaryota</taxon>
        <taxon>Metazoa</taxon>
        <taxon>Echinodermata</taxon>
        <taxon>Eleutherozoa</taxon>
        <taxon>Echinozoa</taxon>
        <taxon>Holothuroidea</taxon>
        <taxon>Aspidochirotacea</taxon>
        <taxon>Aspidochirotida</taxon>
        <taxon>Stichopodidae</taxon>
        <taxon>Apostichopus</taxon>
    </lineage>
</organism>
<dbReference type="GO" id="GO:0004997">
    <property type="term" value="F:thyrotropin-releasing hormone receptor activity"/>
    <property type="evidence" value="ECO:0007669"/>
    <property type="project" value="InterPro"/>
</dbReference>
<evidence type="ECO:0000256" key="4">
    <source>
        <dbReference type="ARBA" id="ARBA00022692"/>
    </source>
</evidence>
<dbReference type="GO" id="GO:0016020">
    <property type="term" value="C:membrane"/>
    <property type="evidence" value="ECO:0007669"/>
    <property type="project" value="UniProtKB-SubCell"/>
</dbReference>
<reference evidence="12" key="1">
    <citation type="submission" date="2023-05" db="EMBL/GenBank/DDBJ databases">
        <title>Inhibitory roles of thyrotropin releasing hormone (TRH)-type neuropeptide in feeding and growth by interaction with cholecystokinin (CCK) in an echinoderm, Apostichopus japonicus.</title>
        <authorList>
            <person name="Zheng Y."/>
            <person name="Chen M."/>
        </authorList>
    </citation>
    <scope>NUCLEOTIDE SEQUENCE</scope>
</reference>
<evidence type="ECO:0000256" key="8">
    <source>
        <dbReference type="RuleBase" id="RU000688"/>
    </source>
</evidence>